<proteinExistence type="predicted"/>
<dbReference type="EMBL" id="JBHRWW010000004">
    <property type="protein sequence ID" value="MFC3688402.1"/>
    <property type="molecule type" value="Genomic_DNA"/>
</dbReference>
<protein>
    <submittedName>
        <fullName evidence="1">Uncharacterized protein</fullName>
    </submittedName>
</protein>
<gene>
    <name evidence="1" type="ORF">ACFOLH_08610</name>
</gene>
<accession>A0ABV7WHP6</accession>
<comment type="caution">
    <text evidence="1">The sequence shown here is derived from an EMBL/GenBank/DDBJ whole genome shotgun (WGS) entry which is preliminary data.</text>
</comment>
<organism evidence="1 2">
    <name type="scientific">Aquipuribacter hungaricus</name>
    <dbReference type="NCBI Taxonomy" id="545624"/>
    <lineage>
        <taxon>Bacteria</taxon>
        <taxon>Bacillati</taxon>
        <taxon>Actinomycetota</taxon>
        <taxon>Actinomycetes</taxon>
        <taxon>Micrococcales</taxon>
        <taxon>Intrasporangiaceae</taxon>
        <taxon>Aquipuribacter</taxon>
    </lineage>
</organism>
<reference evidence="2" key="1">
    <citation type="journal article" date="2019" name="Int. J. Syst. Evol. Microbiol.">
        <title>The Global Catalogue of Microorganisms (GCM) 10K type strain sequencing project: providing services to taxonomists for standard genome sequencing and annotation.</title>
        <authorList>
            <consortium name="The Broad Institute Genomics Platform"/>
            <consortium name="The Broad Institute Genome Sequencing Center for Infectious Disease"/>
            <person name="Wu L."/>
            <person name="Ma J."/>
        </authorList>
    </citation>
    <scope>NUCLEOTIDE SEQUENCE [LARGE SCALE GENOMIC DNA]</scope>
    <source>
        <strain evidence="2">NCAIM B.02333</strain>
    </source>
</reference>
<dbReference type="Proteomes" id="UP001595685">
    <property type="component" value="Unassembled WGS sequence"/>
</dbReference>
<name>A0ABV7WHP6_9MICO</name>
<evidence type="ECO:0000313" key="1">
    <source>
        <dbReference type="EMBL" id="MFC3688402.1"/>
    </source>
</evidence>
<keyword evidence="2" id="KW-1185">Reference proteome</keyword>
<sequence length="232" mass="23182">MSTAPATPGAGPAPTVRVLAADVDRFRGSRAGLVRLLRDTAPDVVLLHRGPAHPLGGHRLGSLASDTGLVVVGGGRQAGGAAVLTSLRVDTRGTTTYRGHGGGLVLTGARLVGGQAFRLAVVDARGDDADAASVAAHLLALLAEDGSGLPTVVAGPLPGTAAGDTLASRLVDLTPGATPTSPAADPKRRLLGLVGSDADVRPVPLPGEPGRRPVLLAKVLASRPTLVELRLP</sequence>
<dbReference type="RefSeq" id="WP_340295590.1">
    <property type="nucleotide sequence ID" value="NZ_JBBEOI010000265.1"/>
</dbReference>
<evidence type="ECO:0000313" key="2">
    <source>
        <dbReference type="Proteomes" id="UP001595685"/>
    </source>
</evidence>